<dbReference type="InterPro" id="IPR003938">
    <property type="entry name" value="K_chnl_volt-dep_EAG/ELK/ERG"/>
</dbReference>
<dbReference type="InterPro" id="IPR000595">
    <property type="entry name" value="cNMP-bd_dom"/>
</dbReference>
<evidence type="ECO:0000256" key="10">
    <source>
        <dbReference type="ARBA" id="ARBA00023136"/>
    </source>
</evidence>
<keyword evidence="9" id="KW-0406">Ion transport</keyword>
<dbReference type="CDD" id="cd00038">
    <property type="entry name" value="CAP_ED"/>
    <property type="match status" value="1"/>
</dbReference>
<evidence type="ECO:0000313" key="16">
    <source>
        <dbReference type="Proteomes" id="UP001146120"/>
    </source>
</evidence>
<keyword evidence="7" id="KW-0630">Potassium</keyword>
<feature type="domain" description="Cyclic nucleotide-binding" evidence="14">
    <location>
        <begin position="353"/>
        <end position="452"/>
    </location>
</feature>
<dbReference type="SMART" id="SM00100">
    <property type="entry name" value="cNMP"/>
    <property type="match status" value="1"/>
</dbReference>
<dbReference type="PRINTS" id="PR01463">
    <property type="entry name" value="EAGCHANLFMLY"/>
</dbReference>
<feature type="transmembrane region" description="Helical" evidence="13">
    <location>
        <begin position="100"/>
        <end position="121"/>
    </location>
</feature>
<reference evidence="15" key="1">
    <citation type="submission" date="2022-11" db="EMBL/GenBank/DDBJ databases">
        <authorList>
            <person name="Morgan W.R."/>
            <person name="Tartar A."/>
        </authorList>
    </citation>
    <scope>NUCLEOTIDE SEQUENCE</scope>
    <source>
        <strain evidence="15">ARSEF 373</strain>
    </source>
</reference>
<keyword evidence="8 13" id="KW-1133">Transmembrane helix</keyword>
<dbReference type="InterPro" id="IPR050818">
    <property type="entry name" value="KCNH_animal-type"/>
</dbReference>
<evidence type="ECO:0000256" key="5">
    <source>
        <dbReference type="ARBA" id="ARBA00022826"/>
    </source>
</evidence>
<dbReference type="GO" id="GO:0034702">
    <property type="term" value="C:monoatomic ion channel complex"/>
    <property type="evidence" value="ECO:0007669"/>
    <property type="project" value="UniProtKB-KW"/>
</dbReference>
<feature type="compositionally biased region" description="Polar residues" evidence="12">
    <location>
        <begin position="561"/>
        <end position="578"/>
    </location>
</feature>
<evidence type="ECO:0000256" key="9">
    <source>
        <dbReference type="ARBA" id="ARBA00023065"/>
    </source>
</evidence>
<keyword evidence="5" id="KW-0631">Potassium channel</keyword>
<evidence type="ECO:0000256" key="6">
    <source>
        <dbReference type="ARBA" id="ARBA00022882"/>
    </source>
</evidence>
<keyword evidence="11" id="KW-0407">Ion channel</keyword>
<protein>
    <recommendedName>
        <fullName evidence="14">Cyclic nucleotide-binding domain-containing protein</fullName>
    </recommendedName>
</protein>
<feature type="transmembrane region" description="Helical" evidence="13">
    <location>
        <begin position="219"/>
        <end position="238"/>
    </location>
</feature>
<feature type="transmembrane region" description="Helical" evidence="13">
    <location>
        <begin position="21"/>
        <end position="41"/>
    </location>
</feature>
<comment type="subcellular location">
    <subcellularLocation>
        <location evidence="1">Membrane</location>
        <topology evidence="1">Multi-pass membrane protein</topology>
    </subcellularLocation>
</comment>
<evidence type="ECO:0000256" key="11">
    <source>
        <dbReference type="ARBA" id="ARBA00023303"/>
    </source>
</evidence>
<feature type="transmembrane region" description="Helical" evidence="13">
    <location>
        <begin position="61"/>
        <end position="79"/>
    </location>
</feature>
<evidence type="ECO:0000256" key="13">
    <source>
        <dbReference type="SAM" id="Phobius"/>
    </source>
</evidence>
<reference evidence="15" key="2">
    <citation type="journal article" date="2023" name="Microbiol Resour">
        <title>Decontamination and Annotation of the Draft Genome Sequence of the Oomycete Lagenidium giganteum ARSEF 373.</title>
        <authorList>
            <person name="Morgan W.R."/>
            <person name="Tartar A."/>
        </authorList>
    </citation>
    <scope>NUCLEOTIDE SEQUENCE</scope>
    <source>
        <strain evidence="15">ARSEF 373</strain>
    </source>
</reference>
<gene>
    <name evidence="15" type="ORF">N0F65_000005</name>
</gene>
<dbReference type="PANTHER" id="PTHR10217">
    <property type="entry name" value="VOLTAGE AND LIGAND GATED POTASSIUM CHANNEL"/>
    <property type="match status" value="1"/>
</dbReference>
<dbReference type="PANTHER" id="PTHR10217:SF435">
    <property type="entry name" value="POTASSIUM VOLTAGE-GATED CHANNEL PROTEIN EAG"/>
    <property type="match status" value="1"/>
</dbReference>
<dbReference type="GO" id="GO:0042391">
    <property type="term" value="P:regulation of membrane potential"/>
    <property type="evidence" value="ECO:0007669"/>
    <property type="project" value="TreeGrafter"/>
</dbReference>
<dbReference type="Gene3D" id="1.10.287.630">
    <property type="entry name" value="Helix hairpin bin"/>
    <property type="match status" value="1"/>
</dbReference>
<dbReference type="PROSITE" id="PS50042">
    <property type="entry name" value="CNMP_BINDING_3"/>
    <property type="match status" value="1"/>
</dbReference>
<dbReference type="Gene3D" id="1.10.287.70">
    <property type="match status" value="1"/>
</dbReference>
<keyword evidence="2" id="KW-0813">Transport</keyword>
<feature type="transmembrane region" description="Helical" evidence="13">
    <location>
        <begin position="175"/>
        <end position="195"/>
    </location>
</feature>
<dbReference type="InterPro" id="IPR014710">
    <property type="entry name" value="RmlC-like_jellyroll"/>
</dbReference>
<dbReference type="GO" id="GO:0005249">
    <property type="term" value="F:voltage-gated potassium channel activity"/>
    <property type="evidence" value="ECO:0007669"/>
    <property type="project" value="InterPro"/>
</dbReference>
<dbReference type="Proteomes" id="UP001146120">
    <property type="component" value="Unassembled WGS sequence"/>
</dbReference>
<dbReference type="InterPro" id="IPR005821">
    <property type="entry name" value="Ion_trans_dom"/>
</dbReference>
<dbReference type="SUPFAM" id="SSF51206">
    <property type="entry name" value="cAMP-binding domain-like"/>
    <property type="match status" value="1"/>
</dbReference>
<dbReference type="InterPro" id="IPR018490">
    <property type="entry name" value="cNMP-bd_dom_sf"/>
</dbReference>
<comment type="caution">
    <text evidence="15">The sequence shown here is derived from an EMBL/GenBank/DDBJ whole genome shotgun (WGS) entry which is preliminary data.</text>
</comment>
<dbReference type="AlphaFoldDB" id="A0AAV2YL79"/>
<evidence type="ECO:0000256" key="4">
    <source>
        <dbReference type="ARBA" id="ARBA00022692"/>
    </source>
</evidence>
<dbReference type="GO" id="GO:0005886">
    <property type="term" value="C:plasma membrane"/>
    <property type="evidence" value="ECO:0007669"/>
    <property type="project" value="TreeGrafter"/>
</dbReference>
<keyword evidence="16" id="KW-1185">Reference proteome</keyword>
<sequence>MGDLNFKLRRQHVLHPHGRPRAVWDCLLVALITWILVSVPFELSFSELRPNTRKAMLTFDLAIDILFVIDIVLNFMTAIESDGKLHFSFRNIVRHYVRGWFVFDVVWTVPMYIVLAVPPWTPWPGISSQLAVTKPWLYPLFRCVRALRVFSLFRIRRRLEYSLRISSKVSSLGSFLFVVFALAHVFSCTFAYLAFGDEEHLSYALDSRTLEEDTPQTKYIASLYWSMMTMTTVGYGDLTIRSNLGRLFSIGAMAVGGGVFAYGITNVVALFQQLYVEETEHQHKMDQVNTFMHHRSLPRKLCDEVRANFFHLKKAAHEKKMHDHQLFQQMSRTIQSKVASKFCEDMMPHRMPFLVGCSAEFIHELYLNMEVRCFLPGEDIIRQDEFGTELHFLFVGHVVVFLGQVRVAAFGPNTSFGEFGIFNPRKPRLATIQAMDFCETHCMDRRMLLAVLVRHPFMLYSIKQLATLRSKKGLTLLHENGGKGRTLLQGLAAVWHLEGSVGLLPPGMTMEDAPLLSELMGPPPTQLGGMRGASVRSSIGMFGQQPRRKSVVTAELDSSSQWAPSSHVISQSDNITQHTSRRRKSVAEGIDDLHLGPLNARMTVVSLQKKPSDVAMQMANSKDPTPPGTPSTAPHAPPSLVMPIQLQAADPAVELHEDKRVTALVADVQEVLRSQRALEMKLQAVMEMLAASHHNRVENVV</sequence>
<dbReference type="Pfam" id="PF00027">
    <property type="entry name" value="cNMP_binding"/>
    <property type="match status" value="1"/>
</dbReference>
<evidence type="ECO:0000256" key="7">
    <source>
        <dbReference type="ARBA" id="ARBA00022958"/>
    </source>
</evidence>
<evidence type="ECO:0000256" key="3">
    <source>
        <dbReference type="ARBA" id="ARBA00022538"/>
    </source>
</evidence>
<name>A0AAV2YL79_9STRA</name>
<feature type="transmembrane region" description="Helical" evidence="13">
    <location>
        <begin position="250"/>
        <end position="271"/>
    </location>
</feature>
<evidence type="ECO:0000313" key="15">
    <source>
        <dbReference type="EMBL" id="DAZ94690.1"/>
    </source>
</evidence>
<keyword evidence="10 13" id="KW-0472">Membrane</keyword>
<evidence type="ECO:0000259" key="14">
    <source>
        <dbReference type="PROSITE" id="PS50042"/>
    </source>
</evidence>
<evidence type="ECO:0000256" key="2">
    <source>
        <dbReference type="ARBA" id="ARBA00022448"/>
    </source>
</evidence>
<feature type="region of interest" description="Disordered" evidence="12">
    <location>
        <begin position="561"/>
        <end position="585"/>
    </location>
</feature>
<evidence type="ECO:0000256" key="1">
    <source>
        <dbReference type="ARBA" id="ARBA00004141"/>
    </source>
</evidence>
<dbReference type="Gene3D" id="2.60.120.10">
    <property type="entry name" value="Jelly Rolls"/>
    <property type="match status" value="1"/>
</dbReference>
<keyword evidence="6" id="KW-0851">Voltage-gated channel</keyword>
<keyword evidence="4 13" id="KW-0812">Transmembrane</keyword>
<feature type="transmembrane region" description="Helical" evidence="13">
    <location>
        <begin position="136"/>
        <end position="155"/>
    </location>
</feature>
<organism evidence="15 16">
    <name type="scientific">Lagenidium giganteum</name>
    <dbReference type="NCBI Taxonomy" id="4803"/>
    <lineage>
        <taxon>Eukaryota</taxon>
        <taxon>Sar</taxon>
        <taxon>Stramenopiles</taxon>
        <taxon>Oomycota</taxon>
        <taxon>Peronosporomycetes</taxon>
        <taxon>Pythiales</taxon>
        <taxon>Pythiaceae</taxon>
    </lineage>
</organism>
<proteinExistence type="predicted"/>
<evidence type="ECO:0000256" key="8">
    <source>
        <dbReference type="ARBA" id="ARBA00022989"/>
    </source>
</evidence>
<dbReference type="SUPFAM" id="SSF81324">
    <property type="entry name" value="Voltage-gated potassium channels"/>
    <property type="match status" value="1"/>
</dbReference>
<accession>A0AAV2YL79</accession>
<feature type="region of interest" description="Disordered" evidence="12">
    <location>
        <begin position="617"/>
        <end position="638"/>
    </location>
</feature>
<dbReference type="Pfam" id="PF00520">
    <property type="entry name" value="Ion_trans"/>
    <property type="match status" value="1"/>
</dbReference>
<keyword evidence="3" id="KW-0633">Potassium transport</keyword>
<evidence type="ECO:0000256" key="12">
    <source>
        <dbReference type="SAM" id="MobiDB-lite"/>
    </source>
</evidence>
<dbReference type="EMBL" id="DAKRPA010000237">
    <property type="protein sequence ID" value="DAZ94690.1"/>
    <property type="molecule type" value="Genomic_DNA"/>
</dbReference>